<dbReference type="Proteomes" id="UP000236546">
    <property type="component" value="Unassembled WGS sequence"/>
</dbReference>
<dbReference type="AlphaFoldDB" id="A0A2K0T7K9"/>
<accession>A0A2K0T7K9</accession>
<evidence type="ECO:0000313" key="3">
    <source>
        <dbReference type="EMBL" id="PNP41505.1"/>
    </source>
</evidence>
<evidence type="ECO:0000259" key="2">
    <source>
        <dbReference type="Pfam" id="PF07859"/>
    </source>
</evidence>
<sequence length="325" mass="35818">MAKLHTTTHVYKTVNGLELTIDVSTPATAQDNNVALVHFHGGFLLLGKKTSFPPYWLINACKKRGWTYATASYRLLPEAGGHDILEDSLDAVRWVYNNISRRIIIAGSSAGGHVAFTTAASPLCPKPLALLCVYGMVDFLNSRYVHPGQRLRGGIPNEDEILKEIDSAIQNAKIIDGYPMPAKLEADQRFKWASTMHQTARYIDVLTRSPGLTEKIAKEGIQAIPEEHRALFPATFGLNADFPPTVLIHGDADDLVDVELSASVAAKFQNAGLDVHFERVAGQVHGFETTENIDLDDENNVEDLGGKRKSLKRVVELLERYAKES</sequence>
<dbReference type="GO" id="GO:0016787">
    <property type="term" value="F:hydrolase activity"/>
    <property type="evidence" value="ECO:0007669"/>
    <property type="project" value="UniProtKB-KW"/>
</dbReference>
<dbReference type="InterPro" id="IPR029058">
    <property type="entry name" value="AB_hydrolase_fold"/>
</dbReference>
<evidence type="ECO:0000313" key="4">
    <source>
        <dbReference type="Proteomes" id="UP000236546"/>
    </source>
</evidence>
<dbReference type="EMBL" id="MTYH01000057">
    <property type="protein sequence ID" value="PNP41505.1"/>
    <property type="molecule type" value="Genomic_DNA"/>
</dbReference>
<proteinExistence type="predicted"/>
<feature type="domain" description="Alpha/beta hydrolase fold-3" evidence="2">
    <location>
        <begin position="36"/>
        <end position="139"/>
    </location>
</feature>
<organism evidence="3 4">
    <name type="scientific">Trichoderma gamsii</name>
    <dbReference type="NCBI Taxonomy" id="398673"/>
    <lineage>
        <taxon>Eukaryota</taxon>
        <taxon>Fungi</taxon>
        <taxon>Dikarya</taxon>
        <taxon>Ascomycota</taxon>
        <taxon>Pezizomycotina</taxon>
        <taxon>Sordariomycetes</taxon>
        <taxon>Hypocreomycetidae</taxon>
        <taxon>Hypocreales</taxon>
        <taxon>Hypocreaceae</taxon>
        <taxon>Trichoderma</taxon>
    </lineage>
</organism>
<dbReference type="PANTHER" id="PTHR48081">
    <property type="entry name" value="AB HYDROLASE SUPERFAMILY PROTEIN C4A8.06C"/>
    <property type="match status" value="1"/>
</dbReference>
<dbReference type="Pfam" id="PF07859">
    <property type="entry name" value="Abhydrolase_3"/>
    <property type="match status" value="1"/>
</dbReference>
<dbReference type="InterPro" id="IPR050300">
    <property type="entry name" value="GDXG_lipolytic_enzyme"/>
</dbReference>
<reference evidence="3 4" key="1">
    <citation type="submission" date="2017-02" db="EMBL/GenBank/DDBJ databases">
        <title>Genomes of Trichoderma spp. with biocontrol activity.</title>
        <authorList>
            <person name="Gardiner D."/>
            <person name="Kazan K."/>
            <person name="Vos C."/>
            <person name="Harvey P."/>
        </authorList>
    </citation>
    <scope>NUCLEOTIDE SEQUENCE [LARGE SCALE GENOMIC DNA]</scope>
    <source>
        <strain evidence="3 4">A5MH</strain>
    </source>
</reference>
<evidence type="ECO:0000256" key="1">
    <source>
        <dbReference type="ARBA" id="ARBA00022801"/>
    </source>
</evidence>
<dbReference type="OrthoDB" id="2963168at2759"/>
<keyword evidence="1" id="KW-0378">Hydrolase</keyword>
<dbReference type="InterPro" id="IPR013094">
    <property type="entry name" value="AB_hydrolase_3"/>
</dbReference>
<dbReference type="SUPFAM" id="SSF53474">
    <property type="entry name" value="alpha/beta-Hydrolases"/>
    <property type="match status" value="1"/>
</dbReference>
<comment type="caution">
    <text evidence="3">The sequence shown here is derived from an EMBL/GenBank/DDBJ whole genome shotgun (WGS) entry which is preliminary data.</text>
</comment>
<protein>
    <recommendedName>
        <fullName evidence="2">Alpha/beta hydrolase fold-3 domain-containing protein</fullName>
    </recommendedName>
</protein>
<name>A0A2K0T7K9_9HYPO</name>
<dbReference type="Gene3D" id="3.40.50.1820">
    <property type="entry name" value="alpha/beta hydrolase"/>
    <property type="match status" value="1"/>
</dbReference>
<dbReference type="PANTHER" id="PTHR48081:SF3">
    <property type="entry name" value="ALPHA_BETA HYDROLASE FOLD-3 DOMAIN-CONTAINING PROTEIN"/>
    <property type="match status" value="1"/>
</dbReference>
<gene>
    <name evidence="3" type="ORF">TGAMA5MH_06606</name>
</gene>